<reference evidence="2" key="1">
    <citation type="submission" date="2023-03" db="EMBL/GenBank/DDBJ databases">
        <title>Massive genome expansion in bonnet fungi (Mycena s.s.) driven by repeated elements and novel gene families across ecological guilds.</title>
        <authorList>
            <consortium name="Lawrence Berkeley National Laboratory"/>
            <person name="Harder C.B."/>
            <person name="Miyauchi S."/>
            <person name="Viragh M."/>
            <person name="Kuo A."/>
            <person name="Thoen E."/>
            <person name="Andreopoulos B."/>
            <person name="Lu D."/>
            <person name="Skrede I."/>
            <person name="Drula E."/>
            <person name="Henrissat B."/>
            <person name="Morin E."/>
            <person name="Kohler A."/>
            <person name="Barry K."/>
            <person name="LaButti K."/>
            <person name="Morin E."/>
            <person name="Salamov A."/>
            <person name="Lipzen A."/>
            <person name="Mereny Z."/>
            <person name="Hegedus B."/>
            <person name="Baldrian P."/>
            <person name="Stursova M."/>
            <person name="Weitz H."/>
            <person name="Taylor A."/>
            <person name="Grigoriev I.V."/>
            <person name="Nagy L.G."/>
            <person name="Martin F."/>
            <person name="Kauserud H."/>
        </authorList>
    </citation>
    <scope>NUCLEOTIDE SEQUENCE</scope>
    <source>
        <strain evidence="2">CBHHK173m</strain>
    </source>
</reference>
<proteinExistence type="predicted"/>
<sequence>MPSLPSFVPGGSGPPFASIFKREIWEIATIGVCPNEIPGLLLLPEDVAAWKEAKKYAAVLRSGVRYLCCDEIEDPQNILRNCSELVDLFFIPPKDTFPGTFIDQINSLHNLRRLSTVLGALLDAPDTLKKAVFSNITHLTLFDNVEGAQGSWKRWKGLALLPSLTHLCLNEIVAPSLLHGALRNCKTLEILLNQVRFFEMVQPHTYCKDVGVTDQRYVMLKTSERVYEWELGAGGARGNMWARAAAFIAAKKRNEKPKLQFWVDDNAYQYDEPDHYCAPSPSGYGSDSLDDEIRDARR</sequence>
<evidence type="ECO:0000256" key="1">
    <source>
        <dbReference type="SAM" id="MobiDB-lite"/>
    </source>
</evidence>
<feature type="compositionally biased region" description="Acidic residues" evidence="1">
    <location>
        <begin position="288"/>
        <end position="298"/>
    </location>
</feature>
<protein>
    <submittedName>
        <fullName evidence="2">Uncharacterized protein</fullName>
    </submittedName>
</protein>
<dbReference type="Proteomes" id="UP001222325">
    <property type="component" value="Unassembled WGS sequence"/>
</dbReference>
<dbReference type="AlphaFoldDB" id="A0AAD6UBB3"/>
<name>A0AAD6UBB3_9AGAR</name>
<accession>A0AAD6UBB3</accession>
<evidence type="ECO:0000313" key="3">
    <source>
        <dbReference type="Proteomes" id="UP001222325"/>
    </source>
</evidence>
<gene>
    <name evidence="2" type="ORF">B0H15DRAFT_834426</name>
</gene>
<organism evidence="2 3">
    <name type="scientific">Mycena belliarum</name>
    <dbReference type="NCBI Taxonomy" id="1033014"/>
    <lineage>
        <taxon>Eukaryota</taxon>
        <taxon>Fungi</taxon>
        <taxon>Dikarya</taxon>
        <taxon>Basidiomycota</taxon>
        <taxon>Agaricomycotina</taxon>
        <taxon>Agaricomycetes</taxon>
        <taxon>Agaricomycetidae</taxon>
        <taxon>Agaricales</taxon>
        <taxon>Marasmiineae</taxon>
        <taxon>Mycenaceae</taxon>
        <taxon>Mycena</taxon>
    </lineage>
</organism>
<feature type="region of interest" description="Disordered" evidence="1">
    <location>
        <begin position="273"/>
        <end position="298"/>
    </location>
</feature>
<comment type="caution">
    <text evidence="2">The sequence shown here is derived from an EMBL/GenBank/DDBJ whole genome shotgun (WGS) entry which is preliminary data.</text>
</comment>
<evidence type="ECO:0000313" key="2">
    <source>
        <dbReference type="EMBL" id="KAJ7091893.1"/>
    </source>
</evidence>
<dbReference type="EMBL" id="JARJCN010000019">
    <property type="protein sequence ID" value="KAJ7091893.1"/>
    <property type="molecule type" value="Genomic_DNA"/>
</dbReference>
<keyword evidence="3" id="KW-1185">Reference proteome</keyword>